<dbReference type="PANTHER" id="PTHR31562:SF2">
    <property type="entry name" value="NUCLEOTIDE-DIPHOSPHO-SUGAR TRANSFERASE"/>
    <property type="match status" value="1"/>
</dbReference>
<dbReference type="WBParaSite" id="sdigi.contig383.g7917.t1">
    <property type="protein sequence ID" value="sdigi.contig383.g7917.t1"/>
    <property type="gene ID" value="sdigi.contig383.g7917"/>
</dbReference>
<keyword evidence="2" id="KW-1185">Reference proteome</keyword>
<accession>A0A915PSN0</accession>
<evidence type="ECO:0000313" key="3">
    <source>
        <dbReference type="WBParaSite" id="sdigi.contig383.g7917.t1"/>
    </source>
</evidence>
<proteinExistence type="predicted"/>
<keyword evidence="1" id="KW-0472">Membrane</keyword>
<dbReference type="Gene3D" id="3.90.550.10">
    <property type="entry name" value="Spore Coat Polysaccharide Biosynthesis Protein SpsA, Chain A"/>
    <property type="match status" value="1"/>
</dbReference>
<evidence type="ECO:0000256" key="1">
    <source>
        <dbReference type="SAM" id="Phobius"/>
    </source>
</evidence>
<dbReference type="InterPro" id="IPR029044">
    <property type="entry name" value="Nucleotide-diphossugar_trans"/>
</dbReference>
<dbReference type="Pfam" id="PF03314">
    <property type="entry name" value="DUF273"/>
    <property type="match status" value="2"/>
</dbReference>
<name>A0A915PSN0_9BILA</name>
<evidence type="ECO:0000313" key="2">
    <source>
        <dbReference type="Proteomes" id="UP000887581"/>
    </source>
</evidence>
<dbReference type="Proteomes" id="UP000887581">
    <property type="component" value="Unplaced"/>
</dbReference>
<dbReference type="PANTHER" id="PTHR31562">
    <property type="entry name" value="PROTEIN CBG18972"/>
    <property type="match status" value="1"/>
</dbReference>
<organism evidence="2 3">
    <name type="scientific">Setaria digitata</name>
    <dbReference type="NCBI Taxonomy" id="48799"/>
    <lineage>
        <taxon>Eukaryota</taxon>
        <taxon>Metazoa</taxon>
        <taxon>Ecdysozoa</taxon>
        <taxon>Nematoda</taxon>
        <taxon>Chromadorea</taxon>
        <taxon>Rhabditida</taxon>
        <taxon>Spirurina</taxon>
        <taxon>Spiruromorpha</taxon>
        <taxon>Filarioidea</taxon>
        <taxon>Setariidae</taxon>
        <taxon>Setaria</taxon>
    </lineage>
</organism>
<dbReference type="InterPro" id="IPR004988">
    <property type="entry name" value="DUF273"/>
</dbReference>
<reference evidence="3" key="1">
    <citation type="submission" date="2022-11" db="UniProtKB">
        <authorList>
            <consortium name="WormBaseParasite"/>
        </authorList>
    </citation>
    <scope>IDENTIFICATION</scope>
</reference>
<keyword evidence="1" id="KW-0812">Transmembrane</keyword>
<protein>
    <submittedName>
        <fullName evidence="3">Uncharacterized protein</fullName>
    </submittedName>
</protein>
<dbReference type="AlphaFoldDB" id="A0A915PSN0"/>
<sequence length="258" mass="30927">MLLLRFIRRHFYIYLLFVLFAIFLLWIRKGSQIAKLEIEVAVVTVLKDDSNIEEYRLAMQTLECYCIQHRYAWIVIDVSLNETLKLLCPQDQFFFQRHCVTAQFLQENNYDYILFVDSDMGVINPKRRIEEYIMNDKDIIFYNRIWNFEVMAGKKPNLSSISYECGPITITVYLIPFMGQTMLPFISYTDVFIFEVCVRAQLEENEVWKKKIVVLPKGQSWARDGWLTDSKWSQQDFILHGWQKWSKNFSILYTKLRI</sequence>
<keyword evidence="1" id="KW-1133">Transmembrane helix</keyword>
<feature type="transmembrane region" description="Helical" evidence="1">
    <location>
        <begin position="12"/>
        <end position="28"/>
    </location>
</feature>